<gene>
    <name evidence="2" type="ORF">CNE99_04875</name>
</gene>
<dbReference type="AlphaFoldDB" id="A0A2A5WU47"/>
<accession>A0A2A5WU47</accession>
<dbReference type="InterPro" id="IPR029058">
    <property type="entry name" value="AB_hydrolase_fold"/>
</dbReference>
<evidence type="ECO:0000313" key="2">
    <source>
        <dbReference type="EMBL" id="PDH39783.1"/>
    </source>
</evidence>
<dbReference type="InterPro" id="IPR002925">
    <property type="entry name" value="Dienelactn_hydro"/>
</dbReference>
<dbReference type="InterPro" id="IPR050261">
    <property type="entry name" value="FrsA_esterase"/>
</dbReference>
<dbReference type="Pfam" id="PF01738">
    <property type="entry name" value="DLH"/>
    <property type="match status" value="1"/>
</dbReference>
<dbReference type="PANTHER" id="PTHR22946:SF0">
    <property type="entry name" value="DIENELACTONE HYDROLASE DOMAIN-CONTAINING PROTEIN"/>
    <property type="match status" value="1"/>
</dbReference>
<evidence type="ECO:0000259" key="1">
    <source>
        <dbReference type="Pfam" id="PF01738"/>
    </source>
</evidence>
<dbReference type="SUPFAM" id="SSF53474">
    <property type="entry name" value="alpha/beta-Hydrolases"/>
    <property type="match status" value="1"/>
</dbReference>
<comment type="caution">
    <text evidence="2">The sequence shown here is derived from an EMBL/GenBank/DDBJ whole genome shotgun (WGS) entry which is preliminary data.</text>
</comment>
<protein>
    <recommendedName>
        <fullName evidence="1">Dienelactone hydrolase domain-containing protein</fullName>
    </recommendedName>
</protein>
<organism evidence="2 3">
    <name type="scientific">OM182 bacterium MED-G24</name>
    <dbReference type="NCBI Taxonomy" id="1986255"/>
    <lineage>
        <taxon>Bacteria</taxon>
        <taxon>Pseudomonadati</taxon>
        <taxon>Pseudomonadota</taxon>
        <taxon>Gammaproteobacteria</taxon>
        <taxon>OMG group</taxon>
        <taxon>OM182 clade</taxon>
    </lineage>
</organism>
<dbReference type="EMBL" id="NTKD01000019">
    <property type="protein sequence ID" value="PDH39783.1"/>
    <property type="molecule type" value="Genomic_DNA"/>
</dbReference>
<sequence>MTLDVWPEAPDLRRDDISFHFRGNNYQGHLVAPPAEVGPRPLVLVIHNYQGLKFFDVDVAEYLARIGYVGLAIDLYGDIVPPDQRLFPEDPAKIHDFQAKCFEGMVAMDHDYELFRSTMQEWLTLGLSHETVDESFSAAAIGYCFGGVAVIEAVRGGLDLSACVSFHGLLQTGEDPNPMKFGTQRPPLKTCDNNYNTNTVLLIENGALDGLVPLESQQSFFAEMDEAGVDWIFHNHADTPHGFALAKTLGGPGKLHEATDRRSTMNMLSVFREVFPGIPQNPVEYNGAGTRIPV</sequence>
<proteinExistence type="predicted"/>
<feature type="domain" description="Dienelactone hydrolase" evidence="1">
    <location>
        <begin position="30"/>
        <end position="274"/>
    </location>
</feature>
<reference evidence="2 3" key="1">
    <citation type="submission" date="2017-08" db="EMBL/GenBank/DDBJ databases">
        <title>Fine stratification of microbial communities through a metagenomic profile of the photic zone.</title>
        <authorList>
            <person name="Haro-Moreno J.M."/>
            <person name="Lopez-Perez M."/>
            <person name="De La Torre J."/>
            <person name="Picazo A."/>
            <person name="Camacho A."/>
            <person name="Rodriguez-Valera F."/>
        </authorList>
    </citation>
    <scope>NUCLEOTIDE SEQUENCE [LARGE SCALE GENOMIC DNA]</scope>
    <source>
        <strain evidence="2">MED-G24</strain>
    </source>
</reference>
<name>A0A2A5WU47_9GAMM</name>
<evidence type="ECO:0000313" key="3">
    <source>
        <dbReference type="Proteomes" id="UP000219327"/>
    </source>
</evidence>
<dbReference type="GO" id="GO:0016787">
    <property type="term" value="F:hydrolase activity"/>
    <property type="evidence" value="ECO:0007669"/>
    <property type="project" value="InterPro"/>
</dbReference>
<dbReference type="Proteomes" id="UP000219327">
    <property type="component" value="Unassembled WGS sequence"/>
</dbReference>
<dbReference type="Gene3D" id="3.40.50.1820">
    <property type="entry name" value="alpha/beta hydrolase"/>
    <property type="match status" value="1"/>
</dbReference>
<dbReference type="PANTHER" id="PTHR22946">
    <property type="entry name" value="DIENELACTONE HYDROLASE DOMAIN-CONTAINING PROTEIN-RELATED"/>
    <property type="match status" value="1"/>
</dbReference>